<dbReference type="EMBL" id="JAACNH010000001">
    <property type="protein sequence ID" value="KAG8456772.1"/>
    <property type="molecule type" value="Genomic_DNA"/>
</dbReference>
<evidence type="ECO:0008006" key="5">
    <source>
        <dbReference type="Google" id="ProtNLM"/>
    </source>
</evidence>
<evidence type="ECO:0000313" key="3">
    <source>
        <dbReference type="EMBL" id="KAG8456772.1"/>
    </source>
</evidence>
<feature type="non-terminal residue" evidence="3">
    <location>
        <position position="1013"/>
    </location>
</feature>
<dbReference type="GO" id="GO:0030687">
    <property type="term" value="C:preribosome, large subunit precursor"/>
    <property type="evidence" value="ECO:0007669"/>
    <property type="project" value="TreeGrafter"/>
</dbReference>
<organism evidence="3 4">
    <name type="scientific">Hymenochirus boettgeri</name>
    <name type="common">Congo dwarf clawed frog</name>
    <dbReference type="NCBI Taxonomy" id="247094"/>
    <lineage>
        <taxon>Eukaryota</taxon>
        <taxon>Metazoa</taxon>
        <taxon>Chordata</taxon>
        <taxon>Craniata</taxon>
        <taxon>Vertebrata</taxon>
        <taxon>Euteleostomi</taxon>
        <taxon>Amphibia</taxon>
        <taxon>Batrachia</taxon>
        <taxon>Anura</taxon>
        <taxon>Pipoidea</taxon>
        <taxon>Pipidae</taxon>
        <taxon>Pipinae</taxon>
        <taxon>Hymenochirus</taxon>
    </lineage>
</organism>
<dbReference type="GO" id="GO:0000055">
    <property type="term" value="P:ribosomal large subunit export from nucleus"/>
    <property type="evidence" value="ECO:0007669"/>
    <property type="project" value="TreeGrafter"/>
</dbReference>
<dbReference type="GO" id="GO:0005524">
    <property type="term" value="F:ATP binding"/>
    <property type="evidence" value="ECO:0007669"/>
    <property type="project" value="UniProtKB-KW"/>
</dbReference>
<sequence>RKTLKSDIIQFVTFSLKQTPGSLQTLQSLVYLTELPEKFQRCSSSIRTSAQPRSYLQMNGEGQMSAGQISLLWSDLLSSIFTSFWNSTITTDPDYWSSWSNDFSPEDKKIVRSLMEPSVKGPAILSRAVFSKCFCEVLTSSSKAIPWDVTGFPVLISSRVSVGEWTERLQQLKEMSAILWSNMSVSSIASFRNTDSRLQGLILYHHFVALKDIVPQNIQEEFLQYCDHLPTKDLSAYHYIQDILRDWMNQDKLPTDVLKLWLTCLQQFYAEVDGTIQVSDSAHRGSLWVNLGLLQIHIWQPQTLFDPAVKREYKLKYAQDELQQLENEWMARNWSYSLLMGKELKDETLLKHTHPHVQTLLLRIQKLKNRIVELSKKQAYRPKSPTYGILHSDVQNYINSIAKISSVQDLASRLLKVLTGKTSKSRQTLQNLLSEEATWQQSHHLYRRRLSEEYSLYPDLISPLNAAILQMQHGMRLIASEVYGTMNSSLLSSSKIASLLMSLLVFPSVSESFPTYLSNADNLCSVNSIDILKSLKRLSQKYPSSEGPGVRDISCCLTKEQLLVNSLLYLRSHVLSKGEMDQKSLKLFRHICQALINDWDKQESTKRECEKQESSLYKYRSKTHNIDLAEEEDEREFRKRYPVYDKDFADIITKPTLETYMESMDPEDQEDAHVPVLSQSTMQAVIDIHKQLVLSTARSLWYHNNPPPHQIKHYLSAFLSSYQTSAALIEQLYPLIGSELNDHLLGSQMLAATLLQNTVSSNTATSLILPHEGPYVFYQHPNIQEVQKCQEVLRCFRNSVNSLLGHWTEHPALVQIVVVIERIQGFPLSSPLSKILNGLEILLTKSQDWEENASNELSLRKHLEEITQLIIQWRKLELNCWSLGLDNCMERHVQKAMSHWFSLYQLVEKYMQEEQDQESSDGLRIETLTKTLQAFIESSSVGEFHSRLDLLLVFHCHVLLTPQAPRKDSLCSVLWNLYHYYKQFSPSILAKITELRNPLEKELKVSKFTKMQK</sequence>
<evidence type="ECO:0000256" key="2">
    <source>
        <dbReference type="ARBA" id="ARBA00022840"/>
    </source>
</evidence>
<reference evidence="3" key="1">
    <citation type="thesis" date="2020" institute="ProQuest LLC" country="789 East Eisenhower Parkway, Ann Arbor, MI, USA">
        <title>Comparative Genomics and Chromosome Evolution.</title>
        <authorList>
            <person name="Mudd A.B."/>
        </authorList>
    </citation>
    <scope>NUCLEOTIDE SEQUENCE</scope>
    <source>
        <strain evidence="3">Female2</strain>
        <tissue evidence="3">Blood</tissue>
    </source>
</reference>
<dbReference type="GO" id="GO:0000027">
    <property type="term" value="P:ribosomal large subunit assembly"/>
    <property type="evidence" value="ECO:0007669"/>
    <property type="project" value="TreeGrafter"/>
</dbReference>
<evidence type="ECO:0000313" key="4">
    <source>
        <dbReference type="Proteomes" id="UP000812440"/>
    </source>
</evidence>
<proteinExistence type="predicted"/>
<dbReference type="OrthoDB" id="9373495at2759"/>
<keyword evidence="2" id="KW-0067">ATP-binding</keyword>
<gene>
    <name evidence="3" type="ORF">GDO86_002525</name>
</gene>
<dbReference type="Proteomes" id="UP000812440">
    <property type="component" value="Chromosome 1"/>
</dbReference>
<dbReference type="PANTHER" id="PTHR48103:SF2">
    <property type="entry name" value="MIDASIN"/>
    <property type="match status" value="1"/>
</dbReference>
<dbReference type="GO" id="GO:0005634">
    <property type="term" value="C:nucleus"/>
    <property type="evidence" value="ECO:0007669"/>
    <property type="project" value="TreeGrafter"/>
</dbReference>
<protein>
    <recommendedName>
        <fullName evidence="5">Midasin</fullName>
    </recommendedName>
</protein>
<keyword evidence="1" id="KW-0547">Nucleotide-binding</keyword>
<dbReference type="PANTHER" id="PTHR48103">
    <property type="entry name" value="MIDASIN-RELATED"/>
    <property type="match status" value="1"/>
</dbReference>
<dbReference type="AlphaFoldDB" id="A0A8T2KKF8"/>
<name>A0A8T2KKF8_9PIPI</name>
<evidence type="ECO:0000256" key="1">
    <source>
        <dbReference type="ARBA" id="ARBA00022741"/>
    </source>
</evidence>
<comment type="caution">
    <text evidence="3">The sequence shown here is derived from an EMBL/GenBank/DDBJ whole genome shotgun (WGS) entry which is preliminary data.</text>
</comment>
<keyword evidence="4" id="KW-1185">Reference proteome</keyword>
<accession>A0A8T2KKF8</accession>